<keyword evidence="3" id="KW-1185">Reference proteome</keyword>
<reference evidence="1" key="1">
    <citation type="submission" date="2009-11" db="EMBL/GenBank/DDBJ databases">
        <authorList>
            <consortium name="The Broad Institute Genome Sequencing Platform"/>
            <person name="Ward D."/>
            <person name="Feldgarden M."/>
            <person name="Earl A."/>
            <person name="Young S.K."/>
            <person name="Zeng Q."/>
            <person name="Koehrsen M."/>
            <person name="Alvarado L."/>
            <person name="Berlin A."/>
            <person name="Bochicchio J."/>
            <person name="Borenstein D."/>
            <person name="Chapman S.B."/>
            <person name="Chen Z."/>
            <person name="Engels R."/>
            <person name="Freedman E."/>
            <person name="Gellesch M."/>
            <person name="Goldberg J."/>
            <person name="Griggs A."/>
            <person name="Gujja S."/>
            <person name="Heilman E."/>
            <person name="Heiman D."/>
            <person name="Hepburn T."/>
            <person name="Howarth C."/>
            <person name="Jen D."/>
            <person name="Larson L."/>
            <person name="Lewis B."/>
            <person name="Mehta T."/>
            <person name="Park D."/>
            <person name="Pearson M."/>
            <person name="Roberts A."/>
            <person name="Saif S."/>
            <person name="Shea T."/>
            <person name="Shenoy N."/>
            <person name="Sisk P."/>
            <person name="Stolte C."/>
            <person name="Sykes S."/>
            <person name="Thomson T."/>
            <person name="Walk T."/>
            <person name="White J."/>
            <person name="Yandava C."/>
            <person name="Izard J."/>
            <person name="Baranova O.V."/>
            <person name="Blanton J.M."/>
            <person name="Tanner A.C."/>
            <person name="Dewhirst F.E."/>
            <person name="Haas B."/>
            <person name="Nusbaum C."/>
            <person name="Birren B."/>
        </authorList>
    </citation>
    <scope>NUCLEOTIDE SEQUENCE [LARGE SCALE GENOMIC DNA]</scope>
    <source>
        <strain evidence="1">1-1 BBBD Race 1</strain>
    </source>
</reference>
<evidence type="ECO:0000313" key="2">
    <source>
        <dbReference type="EnsemblFungi" id="PTTG_11116-t43_1-p1"/>
    </source>
</evidence>
<reference evidence="2" key="4">
    <citation type="submission" date="2025-05" db="UniProtKB">
        <authorList>
            <consortium name="EnsemblFungi"/>
        </authorList>
    </citation>
    <scope>IDENTIFICATION</scope>
    <source>
        <strain evidence="2">isolate 1-1 / race 1 (BBBD)</strain>
    </source>
</reference>
<reference evidence="2 3" key="3">
    <citation type="journal article" date="2017" name="G3 (Bethesda)">
        <title>Comparative analysis highlights variable genome content of wheat rusts and divergence of the mating loci.</title>
        <authorList>
            <person name="Cuomo C.A."/>
            <person name="Bakkeren G."/>
            <person name="Khalil H.B."/>
            <person name="Panwar V."/>
            <person name="Joly D."/>
            <person name="Linning R."/>
            <person name="Sakthikumar S."/>
            <person name="Song X."/>
            <person name="Adiconis X."/>
            <person name="Fan L."/>
            <person name="Goldberg J.M."/>
            <person name="Levin J.Z."/>
            <person name="Young S."/>
            <person name="Zeng Q."/>
            <person name="Anikster Y."/>
            <person name="Bruce M."/>
            <person name="Wang M."/>
            <person name="Yin C."/>
            <person name="McCallum B."/>
            <person name="Szabo L.J."/>
            <person name="Hulbert S."/>
            <person name="Chen X."/>
            <person name="Fellers J.P."/>
        </authorList>
    </citation>
    <scope>NUCLEOTIDE SEQUENCE</scope>
    <source>
        <strain evidence="3">Isolate 1-1 / race 1 (BBBD)</strain>
        <strain evidence="2">isolate 1-1 / race 1 (BBBD)</strain>
    </source>
</reference>
<dbReference type="OrthoDB" id="2499248at2759"/>
<name>A0A0C4FD12_PUCT1</name>
<dbReference type="Proteomes" id="UP000005240">
    <property type="component" value="Unassembled WGS sequence"/>
</dbReference>
<dbReference type="VEuPathDB" id="FungiDB:PTTG_11116"/>
<gene>
    <name evidence="1" type="ORF">PTTG_11116</name>
</gene>
<proteinExistence type="predicted"/>
<evidence type="ECO:0000313" key="3">
    <source>
        <dbReference type="Proteomes" id="UP000005240"/>
    </source>
</evidence>
<protein>
    <submittedName>
        <fullName evidence="1 2">Uncharacterized protein</fullName>
    </submittedName>
</protein>
<reference evidence="1" key="2">
    <citation type="submission" date="2016-05" db="EMBL/GenBank/DDBJ databases">
        <title>Comparative analysis highlights variable genome content of wheat rusts and divergence of the mating loci.</title>
        <authorList>
            <person name="Cuomo C.A."/>
            <person name="Bakkeren G."/>
            <person name="Szabo L."/>
            <person name="Khalil H."/>
            <person name="Joly D."/>
            <person name="Goldberg J."/>
            <person name="Young S."/>
            <person name="Zeng Q."/>
            <person name="Fellers J."/>
        </authorList>
    </citation>
    <scope>NUCLEOTIDE SEQUENCE [LARGE SCALE GENOMIC DNA]</scope>
    <source>
        <strain evidence="1">1-1 BBBD Race 1</strain>
    </source>
</reference>
<sequence length="147" mass="16252">MANPNTVIHTKQCLAEVQKHWEKVTPNGTAVLSTVVQRVMWAQFRLDVVLALGKTKQHLGTHINLMDANGLIKWQGAVKKHAVFGVGQNTVIASNADFDSYVDAILANPNSEVIIWVIMADPRRTAKERKNVSSVAQSFYSALSRLD</sequence>
<accession>A0A0C4FD12</accession>
<dbReference type="EMBL" id="ADAS02001052">
    <property type="protein sequence ID" value="OAV86517.1"/>
    <property type="molecule type" value="Genomic_DNA"/>
</dbReference>
<evidence type="ECO:0000313" key="1">
    <source>
        <dbReference type="EMBL" id="OAV86517.1"/>
    </source>
</evidence>
<dbReference type="AlphaFoldDB" id="A0A0C4FD12"/>
<organism evidence="1">
    <name type="scientific">Puccinia triticina (isolate 1-1 / race 1 (BBBD))</name>
    <name type="common">Brown leaf rust fungus</name>
    <dbReference type="NCBI Taxonomy" id="630390"/>
    <lineage>
        <taxon>Eukaryota</taxon>
        <taxon>Fungi</taxon>
        <taxon>Dikarya</taxon>
        <taxon>Basidiomycota</taxon>
        <taxon>Pucciniomycotina</taxon>
        <taxon>Pucciniomycetes</taxon>
        <taxon>Pucciniales</taxon>
        <taxon>Pucciniaceae</taxon>
        <taxon>Puccinia</taxon>
    </lineage>
</organism>
<dbReference type="EnsemblFungi" id="PTTG_11116-t43_1">
    <property type="protein sequence ID" value="PTTG_11116-t43_1-p1"/>
    <property type="gene ID" value="PTTG_11116"/>
</dbReference>